<evidence type="ECO:0000256" key="3">
    <source>
        <dbReference type="SAM" id="MobiDB-lite"/>
    </source>
</evidence>
<dbReference type="FunFam" id="3.40.50.2000:FF:000009">
    <property type="entry name" value="Sterol 3-beta-glucosyltransferase UGT80A2"/>
    <property type="match status" value="1"/>
</dbReference>
<feature type="compositionally biased region" description="Pro residues" evidence="3">
    <location>
        <begin position="1029"/>
        <end position="1043"/>
    </location>
</feature>
<dbReference type="GO" id="GO:0005975">
    <property type="term" value="P:carbohydrate metabolic process"/>
    <property type="evidence" value="ECO:0007669"/>
    <property type="project" value="InterPro"/>
</dbReference>
<dbReference type="SUPFAM" id="SSF53756">
    <property type="entry name" value="UDP-Glycosyltransferase/glycogen phosphorylase"/>
    <property type="match status" value="1"/>
</dbReference>
<evidence type="ECO:0000313" key="6">
    <source>
        <dbReference type="EMBL" id="KAJ8988480.1"/>
    </source>
</evidence>
<feature type="region of interest" description="Disordered" evidence="3">
    <location>
        <begin position="1016"/>
        <end position="1082"/>
    </location>
</feature>
<keyword evidence="1" id="KW-0808">Transferase</keyword>
<dbReference type="InterPro" id="IPR010610">
    <property type="entry name" value="EryCIII-like_C"/>
</dbReference>
<evidence type="ECO:0000313" key="7">
    <source>
        <dbReference type="Proteomes" id="UP001161757"/>
    </source>
</evidence>
<dbReference type="Gene3D" id="3.40.50.2000">
    <property type="entry name" value="Glycogen Phosphorylase B"/>
    <property type="match status" value="2"/>
</dbReference>
<protein>
    <recommendedName>
        <fullName evidence="8">Glycosyltransferase family 28 N-terminal domain-containing protein</fullName>
    </recommendedName>
</protein>
<sequence>MATALSRVATDPLDRRPDVAVEPLSISISIPQAAAVDQERVESDSTSCDDTKNASSTQSSTPEVIPIQNGIVERPTLAAHKFDTEIARPVAQRLPAARRHQSTLDTPAYREGFTSHNDSEGWDSSDDEEYANLRKSYTQPEEIPLSKSDLNRARVRPKQQHLRVGNDYFQARGGLARDGRLNISVNETANTGYLAKALGATIERHLGTEAHHVQEERDAAKAKADFLQAKPHLQIPRMNIVIMVIGSRGDIQPFLKIGKILQDKYHHRVRIATHPTFKKFVQEEIGLEFFSVGGDPSELMAFMVKNPGLVPTLETLKAGEVGRRRESMYQMFQGFWRACINATDDETDAANLKMMGSKPPFVADAIIANPPSFAHYHCAERLSIPLHLVFTFPYSPTQAFPHPLANIKATNVDQSYSNFISYPLVDLMTWQGLGDLVNRFRVYTLGLEPVSTLWAPGQLSRLKVPMTYLWSPGLVPKPRDWGPEIDIAGYVFLDLATSYKPPQDLVQFLDRSKDDRPIVYIGFGSISGIDDPLAFTKMIFEGVAKANVRAVISRGWGGMGDGMEKPDGVFMIDNVPHDWLFPKVDAVVHHGGAGTTAAGLRFGKPTMIVPFFGDQPFWSAMVAKAGAGAKQALPWKKLNSDLFAEGIRQCLEPDAKAKAMEIAKSIEKEGDGAENAVDSFHRSLDLNKMRCRILHDRAAAWKIKEHNIQLSALAADLLVENKELHWSDLELYRTREWNDFHRPGEPITGAGGVLVQAFQEAFHGLATIHESTKKDIEHYEKHRRKQRKSIKHTLVLPGNIALAARGTSVKMQQQEQARLQREMNLQGEAEPVRLPFSPSNGQNDRLGGNNPQQLTRTATDLSQHPPAVVVILRDIGRGIGHSTRAIAVLPLQLWNALALGFHNAPRLYGDKTVRPSPGRIPGFRAGVKVAGKEFWLGLYDGFTGVVRIPYLEVHDEGIIGLPKGVAKGLGGLVLKPISGVLGLGAYPARGFHNSIRRRVRDTEKTDRWIRRARIAQGQREAEEIKEPTPQLPSPLLPSSPTDPSPAARRNTDGVSSTTSTSRSTVRSQKQQKRPMYLRPNPRAFEDVRDRVLRAWAMYEKQLAAEEKKEKNDFHRRLLLLKGQRSWRDRAKKSGLR</sequence>
<evidence type="ECO:0000259" key="5">
    <source>
        <dbReference type="Pfam" id="PF06722"/>
    </source>
</evidence>
<dbReference type="InterPro" id="IPR004276">
    <property type="entry name" value="GlycoTrans_28_N"/>
</dbReference>
<dbReference type="CDD" id="cd03784">
    <property type="entry name" value="GT1_Gtf-like"/>
    <property type="match status" value="1"/>
</dbReference>
<evidence type="ECO:0000259" key="4">
    <source>
        <dbReference type="Pfam" id="PF03033"/>
    </source>
</evidence>
<dbReference type="InterPro" id="IPR050426">
    <property type="entry name" value="Glycosyltransferase_28"/>
</dbReference>
<feature type="region of interest" description="Disordered" evidence="3">
    <location>
        <begin position="34"/>
        <end position="63"/>
    </location>
</feature>
<dbReference type="FunFam" id="3.40.50.2000:FF:000100">
    <property type="entry name" value="Glycosyltransferase family 1 protein"/>
    <property type="match status" value="1"/>
</dbReference>
<dbReference type="PANTHER" id="PTHR48050:SF5">
    <property type="entry name" value="UDP-GLUCOSE,STEROL TRANSFERASE"/>
    <property type="match status" value="1"/>
</dbReference>
<gene>
    <name evidence="6" type="ORF">HRR80_007507</name>
</gene>
<evidence type="ECO:0008006" key="8">
    <source>
        <dbReference type="Google" id="ProtNLM"/>
    </source>
</evidence>
<feature type="region of interest" description="Disordered" evidence="3">
    <location>
        <begin position="94"/>
        <end position="128"/>
    </location>
</feature>
<dbReference type="InterPro" id="IPR002213">
    <property type="entry name" value="UDP_glucos_trans"/>
</dbReference>
<name>A0AAN6ERF7_EXODE</name>
<dbReference type="Pfam" id="PF06722">
    <property type="entry name" value="EryCIII-like_C"/>
    <property type="match status" value="1"/>
</dbReference>
<dbReference type="Proteomes" id="UP001161757">
    <property type="component" value="Unassembled WGS sequence"/>
</dbReference>
<evidence type="ECO:0000256" key="2">
    <source>
        <dbReference type="ARBA" id="ARBA00023098"/>
    </source>
</evidence>
<feature type="domain" description="Erythromycin biosynthesis protein CIII-like C-terminal" evidence="5">
    <location>
        <begin position="565"/>
        <end position="663"/>
    </location>
</feature>
<dbReference type="GO" id="GO:0016906">
    <property type="term" value="F:sterol 3-beta-glucosyltransferase activity"/>
    <property type="evidence" value="ECO:0007669"/>
    <property type="project" value="UniProtKB-ARBA"/>
</dbReference>
<feature type="compositionally biased region" description="Low complexity" evidence="3">
    <location>
        <begin position="1054"/>
        <end position="1067"/>
    </location>
</feature>
<feature type="compositionally biased region" description="Polar residues" evidence="3">
    <location>
        <begin position="44"/>
        <end position="62"/>
    </location>
</feature>
<dbReference type="PANTHER" id="PTHR48050">
    <property type="entry name" value="STEROL 3-BETA-GLUCOSYLTRANSFERASE"/>
    <property type="match status" value="1"/>
</dbReference>
<dbReference type="AlphaFoldDB" id="A0AAN6ERF7"/>
<dbReference type="GO" id="GO:0006629">
    <property type="term" value="P:lipid metabolic process"/>
    <property type="evidence" value="ECO:0007669"/>
    <property type="project" value="UniProtKB-KW"/>
</dbReference>
<feature type="domain" description="Glycosyltransferase family 28 N-terminal" evidence="4">
    <location>
        <begin position="240"/>
        <end position="400"/>
    </location>
</feature>
<dbReference type="Pfam" id="PF03033">
    <property type="entry name" value="Glyco_transf_28"/>
    <property type="match status" value="1"/>
</dbReference>
<keyword evidence="2" id="KW-0443">Lipid metabolism</keyword>
<organism evidence="6 7">
    <name type="scientific">Exophiala dermatitidis</name>
    <name type="common">Black yeast-like fungus</name>
    <name type="synonym">Wangiella dermatitidis</name>
    <dbReference type="NCBI Taxonomy" id="5970"/>
    <lineage>
        <taxon>Eukaryota</taxon>
        <taxon>Fungi</taxon>
        <taxon>Dikarya</taxon>
        <taxon>Ascomycota</taxon>
        <taxon>Pezizomycotina</taxon>
        <taxon>Eurotiomycetes</taxon>
        <taxon>Chaetothyriomycetidae</taxon>
        <taxon>Chaetothyriales</taxon>
        <taxon>Herpotrichiellaceae</taxon>
        <taxon>Exophiala</taxon>
    </lineage>
</organism>
<proteinExistence type="predicted"/>
<accession>A0AAN6ERF7</accession>
<reference evidence="6" key="1">
    <citation type="submission" date="2023-01" db="EMBL/GenBank/DDBJ databases">
        <title>Exophiala dermititidis isolated from Cystic Fibrosis Patient.</title>
        <authorList>
            <person name="Kurbessoian T."/>
            <person name="Crocker A."/>
            <person name="Murante D."/>
            <person name="Hogan D.A."/>
            <person name="Stajich J.E."/>
        </authorList>
    </citation>
    <scope>NUCLEOTIDE SEQUENCE</scope>
    <source>
        <strain evidence="6">Ex8</strain>
    </source>
</reference>
<evidence type="ECO:0000256" key="1">
    <source>
        <dbReference type="ARBA" id="ARBA00022679"/>
    </source>
</evidence>
<dbReference type="EMBL" id="JAJGCB010000018">
    <property type="protein sequence ID" value="KAJ8988480.1"/>
    <property type="molecule type" value="Genomic_DNA"/>
</dbReference>
<comment type="caution">
    <text evidence="6">The sequence shown here is derived from an EMBL/GenBank/DDBJ whole genome shotgun (WGS) entry which is preliminary data.</text>
</comment>